<sequence>MNHATARTVVFTLTALASAVALAQTAPAAPAAPAGAAAYPVGFGPNPVLPKPDKSLIPTVNVAAVDRWTAQETPRPPAGFTVTAYARDLDHPRWIYTLPNGDVLVAETNAPPKPDDSKGIKGKIMQHQMKKAGAVTPSANRITLLRGVDAKGVAQSRTVFLQGLNSPFGMALVGNNLYIANSDALVRFPYKEGDTTIAAAGTKVMDLPAGTRNHHWTKNVIASPDGKSLYVTVGSNSNVGENGMEEEEGRAAIWQFDIASGKGRLFATGLRNPNGMGFEPHTKALWTVVNERDELGNDLVPDYMTSVRDGGFYGWPYSYFGQNVDVRIKPAKPDLVAKAIAPDYALGGHTASLGLVFYEGKLLPQAYQGGAFIGQHGSWNRKPHSGYKVVYVPFANGKPSGPPQDFLTGFLDAKGKAQGRPVGVAIDKPGAVLVADDVGNIIWRVAPAAATASK</sequence>
<feature type="chain" id="PRO_5045820248" evidence="1">
    <location>
        <begin position="24"/>
        <end position="454"/>
    </location>
</feature>
<keyword evidence="4" id="KW-1185">Reference proteome</keyword>
<evidence type="ECO:0000256" key="1">
    <source>
        <dbReference type="SAM" id="SignalP"/>
    </source>
</evidence>
<dbReference type="Proteomes" id="UP001326110">
    <property type="component" value="Chromosome"/>
</dbReference>
<dbReference type="Pfam" id="PF22807">
    <property type="entry name" value="TrAA12"/>
    <property type="match status" value="2"/>
</dbReference>
<dbReference type="PANTHER" id="PTHR19328:SF55">
    <property type="entry name" value="BLR6566 PROTEIN"/>
    <property type="match status" value="1"/>
</dbReference>
<dbReference type="GeneID" id="43165330"/>
<organism evidence="3 4">
    <name type="scientific">Duganella zoogloeoides</name>
    <dbReference type="NCBI Taxonomy" id="75659"/>
    <lineage>
        <taxon>Bacteria</taxon>
        <taxon>Pseudomonadati</taxon>
        <taxon>Pseudomonadota</taxon>
        <taxon>Betaproteobacteria</taxon>
        <taxon>Burkholderiales</taxon>
        <taxon>Oxalobacteraceae</taxon>
        <taxon>Telluria group</taxon>
        <taxon>Duganella</taxon>
    </lineage>
</organism>
<protein>
    <submittedName>
        <fullName evidence="3">Sorbosone dehydrogenase family protein</fullName>
    </submittedName>
</protein>
<feature type="domain" description="Pyrroloquinoline quinone-dependent pyranose dehydrogenase beta-propeller" evidence="2">
    <location>
        <begin position="78"/>
        <end position="296"/>
    </location>
</feature>
<feature type="domain" description="Pyrroloquinoline quinone-dependent pyranose dehydrogenase beta-propeller" evidence="2">
    <location>
        <begin position="339"/>
        <end position="442"/>
    </location>
</feature>
<dbReference type="InterPro" id="IPR011041">
    <property type="entry name" value="Quinoprot_gluc/sorb_DH_b-prop"/>
</dbReference>
<evidence type="ECO:0000259" key="2">
    <source>
        <dbReference type="Pfam" id="PF22807"/>
    </source>
</evidence>
<name>A0ABZ0XZ91_9BURK</name>
<dbReference type="SUPFAM" id="SSF50952">
    <property type="entry name" value="Soluble quinoprotein glucose dehydrogenase"/>
    <property type="match status" value="1"/>
</dbReference>
<dbReference type="InterPro" id="IPR054539">
    <property type="entry name" value="Beta-prop_PDH"/>
</dbReference>
<dbReference type="Gene3D" id="2.120.10.30">
    <property type="entry name" value="TolB, C-terminal domain"/>
    <property type="match status" value="1"/>
</dbReference>
<dbReference type="PANTHER" id="PTHR19328">
    <property type="entry name" value="HEDGEHOG-INTERACTING PROTEIN"/>
    <property type="match status" value="1"/>
</dbReference>
<accession>A0ABZ0XZ91</accession>
<dbReference type="EMBL" id="CP140152">
    <property type="protein sequence ID" value="WQH04944.1"/>
    <property type="molecule type" value="Genomic_DNA"/>
</dbReference>
<evidence type="ECO:0000313" key="3">
    <source>
        <dbReference type="EMBL" id="WQH04944.1"/>
    </source>
</evidence>
<keyword evidence="1" id="KW-0732">Signal</keyword>
<feature type="signal peptide" evidence="1">
    <location>
        <begin position="1"/>
        <end position="23"/>
    </location>
</feature>
<reference evidence="3 4" key="1">
    <citation type="submission" date="2023-11" db="EMBL/GenBank/DDBJ databases">
        <title>MicrobeMod: A computational toolkit for identifying prokaryotic methylation and restriction-modification with nanopore sequencing.</title>
        <authorList>
            <person name="Crits-Christoph A."/>
            <person name="Kang S.C."/>
            <person name="Lee H."/>
            <person name="Ostrov N."/>
        </authorList>
    </citation>
    <scope>NUCLEOTIDE SEQUENCE [LARGE SCALE GENOMIC DNA]</scope>
    <source>
        <strain evidence="3 4">ATCC 25935</strain>
    </source>
</reference>
<gene>
    <name evidence="3" type="ORF">SR858_00975</name>
</gene>
<proteinExistence type="predicted"/>
<dbReference type="InterPro" id="IPR011042">
    <property type="entry name" value="6-blade_b-propeller_TolB-like"/>
</dbReference>
<dbReference type="RefSeq" id="WP_019923734.1">
    <property type="nucleotide sequence ID" value="NZ_CP140152.1"/>
</dbReference>
<evidence type="ECO:0000313" key="4">
    <source>
        <dbReference type="Proteomes" id="UP001326110"/>
    </source>
</evidence>